<dbReference type="PANTHER" id="PTHR35530:SF1">
    <property type="entry name" value="2-HYDROXYMUCONATE TAUTOMERASE"/>
    <property type="match status" value="1"/>
</dbReference>
<comment type="similarity">
    <text evidence="1">Belongs to the 4-oxalocrotonate tautomerase family.</text>
</comment>
<keyword evidence="2" id="KW-0413">Isomerase</keyword>
<dbReference type="Pfam" id="PF01361">
    <property type="entry name" value="Tautomerase"/>
    <property type="match status" value="1"/>
</dbReference>
<dbReference type="InterPro" id="IPR004370">
    <property type="entry name" value="4-OT-like_dom"/>
</dbReference>
<proteinExistence type="inferred from homology"/>
<dbReference type="AlphaFoldDB" id="A0A5E4ZEZ5"/>
<dbReference type="OrthoDB" id="8527422at2"/>
<evidence type="ECO:0000313" key="4">
    <source>
        <dbReference type="EMBL" id="VVE59654.1"/>
    </source>
</evidence>
<organism evidence="4 5">
    <name type="scientific">Pandoraea terrae</name>
    <dbReference type="NCBI Taxonomy" id="1537710"/>
    <lineage>
        <taxon>Bacteria</taxon>
        <taxon>Pseudomonadati</taxon>
        <taxon>Pseudomonadota</taxon>
        <taxon>Betaproteobacteria</taxon>
        <taxon>Burkholderiales</taxon>
        <taxon>Burkholderiaceae</taxon>
        <taxon>Pandoraea</taxon>
    </lineage>
</organism>
<accession>A0A5E4ZEZ5</accession>
<evidence type="ECO:0000256" key="2">
    <source>
        <dbReference type="ARBA" id="ARBA00023235"/>
    </source>
</evidence>
<reference evidence="4 5" key="1">
    <citation type="submission" date="2019-08" db="EMBL/GenBank/DDBJ databases">
        <authorList>
            <person name="Peeters C."/>
        </authorList>
    </citation>
    <scope>NUCLEOTIDE SEQUENCE [LARGE SCALE GENOMIC DNA]</scope>
    <source>
        <strain evidence="4 5">LMG 30175</strain>
    </source>
</reference>
<evidence type="ECO:0000259" key="3">
    <source>
        <dbReference type="Pfam" id="PF01361"/>
    </source>
</evidence>
<dbReference type="Gene3D" id="3.30.429.10">
    <property type="entry name" value="Macrophage Migration Inhibitory Factor"/>
    <property type="match status" value="1"/>
</dbReference>
<dbReference type="InterPro" id="IPR014347">
    <property type="entry name" value="Tautomerase/MIF_sf"/>
</dbReference>
<evidence type="ECO:0000256" key="1">
    <source>
        <dbReference type="ARBA" id="ARBA00006723"/>
    </source>
</evidence>
<feature type="domain" description="4-oxalocrotonate tautomerase-like" evidence="3">
    <location>
        <begin position="2"/>
        <end position="56"/>
    </location>
</feature>
<evidence type="ECO:0000313" key="5">
    <source>
        <dbReference type="Proteomes" id="UP000414233"/>
    </source>
</evidence>
<gene>
    <name evidence="4" type="ORF">PTE30175_05570</name>
</gene>
<protein>
    <submittedName>
        <fullName evidence="4">4-oxalocrotonate tautomerase</fullName>
    </submittedName>
</protein>
<dbReference type="SUPFAM" id="SSF55331">
    <property type="entry name" value="Tautomerase/MIF"/>
    <property type="match status" value="1"/>
</dbReference>
<dbReference type="EMBL" id="CABPRZ010000049">
    <property type="protein sequence ID" value="VVE59654.1"/>
    <property type="molecule type" value="Genomic_DNA"/>
</dbReference>
<name>A0A5E4ZEZ5_9BURK</name>
<sequence length="64" mass="7177">MPVVTIQMWTGRTVEQKRALTRAITDAMVTHADVKPDGLHVIIQEIPKENWARAGVLGIDRKDV</sequence>
<dbReference type="PANTHER" id="PTHR35530">
    <property type="entry name" value="TAUTOMERASE-RELATED"/>
    <property type="match status" value="1"/>
</dbReference>
<dbReference type="Proteomes" id="UP000414233">
    <property type="component" value="Unassembled WGS sequence"/>
</dbReference>
<dbReference type="GO" id="GO:0016853">
    <property type="term" value="F:isomerase activity"/>
    <property type="evidence" value="ECO:0007669"/>
    <property type="project" value="UniProtKB-KW"/>
</dbReference>
<keyword evidence="5" id="KW-1185">Reference proteome</keyword>